<dbReference type="Pfam" id="PF22788">
    <property type="entry name" value="COP9_hel_rpt"/>
    <property type="match status" value="1"/>
</dbReference>
<feature type="region of interest" description="Disordered" evidence="1">
    <location>
        <begin position="542"/>
        <end position="621"/>
    </location>
</feature>
<dbReference type="InterPro" id="IPR055089">
    <property type="entry name" value="COP9_N"/>
</dbReference>
<accession>A0A167E681</accession>
<keyword evidence="4" id="KW-1185">Reference proteome</keyword>
<dbReference type="EMBL" id="CP014502">
    <property type="protein sequence ID" value="ANB13693.1"/>
    <property type="molecule type" value="Genomic_DNA"/>
</dbReference>
<feature type="region of interest" description="Disordered" evidence="1">
    <location>
        <begin position="360"/>
        <end position="407"/>
    </location>
</feature>
<protein>
    <recommendedName>
        <fullName evidence="2">COP9 signalosome complex subunit 3 N-terminal helical repeats domain-containing protein</fullName>
    </recommendedName>
</protein>
<dbReference type="Proteomes" id="UP000189580">
    <property type="component" value="Chromosome d"/>
</dbReference>
<evidence type="ECO:0000313" key="4">
    <source>
        <dbReference type="Proteomes" id="UP000189580"/>
    </source>
</evidence>
<evidence type="ECO:0000313" key="3">
    <source>
        <dbReference type="EMBL" id="ANB13693.1"/>
    </source>
</evidence>
<dbReference type="RefSeq" id="XP_018736170.1">
    <property type="nucleotide sequence ID" value="XM_018881720.1"/>
</dbReference>
<feature type="compositionally biased region" description="Basic and acidic residues" evidence="1">
    <location>
        <begin position="385"/>
        <end position="397"/>
    </location>
</feature>
<evidence type="ECO:0000259" key="2">
    <source>
        <dbReference type="Pfam" id="PF22788"/>
    </source>
</evidence>
<dbReference type="KEGG" id="slb:AWJ20_4636"/>
<dbReference type="OrthoDB" id="29061at2759"/>
<proteinExistence type="predicted"/>
<feature type="domain" description="COP9 signalosome complex subunit 3 N-terminal helical repeats" evidence="2">
    <location>
        <begin position="79"/>
        <end position="273"/>
    </location>
</feature>
<dbReference type="AlphaFoldDB" id="A0A167E681"/>
<gene>
    <name evidence="3" type="ORF">AWJ20_4636</name>
</gene>
<evidence type="ECO:0000256" key="1">
    <source>
        <dbReference type="SAM" id="MobiDB-lite"/>
    </source>
</evidence>
<reference evidence="3 4" key="1">
    <citation type="submission" date="2016-02" db="EMBL/GenBank/DDBJ databases">
        <title>Complete genome sequence and transcriptome regulation of the pentose utilising yeast Sugiyamaella lignohabitans.</title>
        <authorList>
            <person name="Bellasio M."/>
            <person name="Peymann A."/>
            <person name="Valli M."/>
            <person name="Sipitzky M."/>
            <person name="Graf A."/>
            <person name="Sauer M."/>
            <person name="Marx H."/>
            <person name="Mattanovich D."/>
        </authorList>
    </citation>
    <scope>NUCLEOTIDE SEQUENCE [LARGE SCALE GENOMIC DNA]</scope>
    <source>
        <strain evidence="3 4">CBS 10342</strain>
    </source>
</reference>
<organism evidence="3 4">
    <name type="scientific">Sugiyamaella lignohabitans</name>
    <dbReference type="NCBI Taxonomy" id="796027"/>
    <lineage>
        <taxon>Eukaryota</taxon>
        <taxon>Fungi</taxon>
        <taxon>Dikarya</taxon>
        <taxon>Ascomycota</taxon>
        <taxon>Saccharomycotina</taxon>
        <taxon>Dipodascomycetes</taxon>
        <taxon>Dipodascales</taxon>
        <taxon>Trichomonascaceae</taxon>
        <taxon>Sugiyamaella</taxon>
    </lineage>
</organism>
<dbReference type="GeneID" id="30036790"/>
<name>A0A167E681_9ASCO</name>
<sequence length="621" mass="69698">MTGDSSSDVLDVVNQLRAKENDLTFVASTVVPVFMSSRQRFEKLQPEIIEAIVNTPVSTYTVPWIFALWAVLENESLSWRFVQLFRQFMTSFRADHARLAGFALAELLERIDSTGSSEYISPPYAIGIATGLRRGVGKLNHEVRGESDQRPLELSRLHSSLAYWSVISKRYIFAKDMLAPTNRYVRPAKDYPISQIDVLFFHYYSSIVLIAEKRYFQAAQYLTVVLNVPTVDERISSDLNRIQCDLRIASYAKWVCISLLHSGHVPSLSNLISDELVQSIRKHCEEYDTLSTLLRGNFHDKNMATSLEAIQEYINTQSDKFANDDNLDLVQLCFEKYKRDYVRTLQTKVSSSMSIDYLDSRMGPLNPSQKQQHKGKLTLNTRTDSNCDHSNESHDNDNSDTGANNVSNSINESVYDYVNNLILSGQTDGEYKLLDAADKPPHLISTEPTSKALSHMNQHMLQMIDSIINTAQDLDATMYDLVASGKFRSLLSKLSSKRPHLASVYAEFNEESLGDGYGGLPSQFGLAARGSGQINIPGLEAAMFGRRRPDSMNQIQISSGTGRRRGPGTIKSSARRRQAAPRMRQGSNHRSRHESTGSASSSEDAYDPMERDSENDDSTES</sequence>